<protein>
    <submittedName>
        <fullName evidence="1">Uncharacterized protein</fullName>
    </submittedName>
</protein>
<evidence type="ECO:0000313" key="2">
    <source>
        <dbReference type="Proteomes" id="UP000254107"/>
    </source>
</evidence>
<organism evidence="1 2">
    <name type="scientific">Moraxella lacunata</name>
    <dbReference type="NCBI Taxonomy" id="477"/>
    <lineage>
        <taxon>Bacteria</taxon>
        <taxon>Pseudomonadati</taxon>
        <taxon>Pseudomonadota</taxon>
        <taxon>Gammaproteobacteria</taxon>
        <taxon>Moraxellales</taxon>
        <taxon>Moraxellaceae</taxon>
        <taxon>Moraxella</taxon>
    </lineage>
</organism>
<accession>A0A378QJE4</accession>
<name>A0A378QJE4_MORLA</name>
<gene>
    <name evidence="1" type="ORF">NCTC7911_02433</name>
</gene>
<evidence type="ECO:0000313" key="1">
    <source>
        <dbReference type="EMBL" id="STZ01019.1"/>
    </source>
</evidence>
<dbReference type="GeneID" id="302270943"/>
<keyword evidence="2" id="KW-1185">Reference proteome</keyword>
<proteinExistence type="predicted"/>
<sequence>MRVCSTYVSNDGGDWLFHYHDSADNHEPNPQTMARFQNELPEVLALLDKENIESEEQAFELFMEKMLTDKDFLDDISMDMPQADIDMDNALEELFNSHTPKTEDKAYQKIDKLCDKYPQRIDFLYNAYEFVPDWFVDKGFMRLNMAVLIGLNALAQAGFDWQKDELHWGFVENRPFMRAYARYAQEIMERYHDIRQVMFIQQRLLKACPTDNLGIRHEYVQSLLFCKKYKEVIKLYKTYPDDFDPSIVYGVAFASWQLGQKSADKYLKKAIQEFPLCAKELLDFFPNPDFYGFLKTSTPILIRVYFSLERDLLKKRHTMPSDGYAHGGIMVGSPAQAYEFWQQHGQFWQKDALDWLKQHTNEKDKKTKSPNKK</sequence>
<dbReference type="Proteomes" id="UP000254107">
    <property type="component" value="Unassembled WGS sequence"/>
</dbReference>
<reference evidence="1 2" key="1">
    <citation type="submission" date="2018-06" db="EMBL/GenBank/DDBJ databases">
        <authorList>
            <consortium name="Pathogen Informatics"/>
            <person name="Doyle S."/>
        </authorList>
    </citation>
    <scope>NUCLEOTIDE SEQUENCE [LARGE SCALE GENOMIC DNA]</scope>
    <source>
        <strain evidence="1 2">NCTC7911</strain>
    </source>
</reference>
<dbReference type="AlphaFoldDB" id="A0A378QJE4"/>
<dbReference type="EMBL" id="UGQC01000001">
    <property type="protein sequence ID" value="STZ01019.1"/>
    <property type="molecule type" value="Genomic_DNA"/>
</dbReference>
<dbReference type="RefSeq" id="WP_115248080.1">
    <property type="nucleotide sequence ID" value="NZ_UGQC01000001.1"/>
</dbReference>